<evidence type="ECO:0000256" key="3">
    <source>
        <dbReference type="ARBA" id="ARBA00022801"/>
    </source>
</evidence>
<comment type="similarity">
    <text evidence="1 5">Belongs to the peptidase S8 family.</text>
</comment>
<keyword evidence="3 5" id="KW-0378">Hydrolase</keyword>
<keyword evidence="4 5" id="KW-0720">Serine protease</keyword>
<dbReference type="EMBL" id="JAPJZH010000004">
    <property type="protein sequence ID" value="MDA4845432.1"/>
    <property type="molecule type" value="Genomic_DNA"/>
</dbReference>
<proteinExistence type="inferred from homology"/>
<protein>
    <submittedName>
        <fullName evidence="7">S8/S53 family peptidase</fullName>
    </submittedName>
</protein>
<organism evidence="7 8">
    <name type="scientific">Hoeflea poritis</name>
    <dbReference type="NCBI Taxonomy" id="2993659"/>
    <lineage>
        <taxon>Bacteria</taxon>
        <taxon>Pseudomonadati</taxon>
        <taxon>Pseudomonadota</taxon>
        <taxon>Alphaproteobacteria</taxon>
        <taxon>Hyphomicrobiales</taxon>
        <taxon>Rhizobiaceae</taxon>
        <taxon>Hoeflea</taxon>
    </lineage>
</organism>
<feature type="active site" description="Charge relay system" evidence="5">
    <location>
        <position position="180"/>
    </location>
</feature>
<dbReference type="InterPro" id="IPR000209">
    <property type="entry name" value="Peptidase_S8/S53_dom"/>
</dbReference>
<dbReference type="Pfam" id="PF00082">
    <property type="entry name" value="Peptidase_S8"/>
    <property type="match status" value="1"/>
</dbReference>
<evidence type="ECO:0000256" key="1">
    <source>
        <dbReference type="ARBA" id="ARBA00011073"/>
    </source>
</evidence>
<evidence type="ECO:0000256" key="2">
    <source>
        <dbReference type="ARBA" id="ARBA00022670"/>
    </source>
</evidence>
<dbReference type="PANTHER" id="PTHR43806">
    <property type="entry name" value="PEPTIDASE S8"/>
    <property type="match status" value="1"/>
</dbReference>
<feature type="domain" description="Peptidase S8/S53" evidence="6">
    <location>
        <begin position="171"/>
        <end position="428"/>
    </location>
</feature>
<dbReference type="InterPro" id="IPR022398">
    <property type="entry name" value="Peptidase_S8_His-AS"/>
</dbReference>
<dbReference type="InterPro" id="IPR036852">
    <property type="entry name" value="Peptidase_S8/S53_dom_sf"/>
</dbReference>
<keyword evidence="8" id="KW-1185">Reference proteome</keyword>
<keyword evidence="2 5" id="KW-0645">Protease</keyword>
<name>A0ABT4VL32_9HYPH</name>
<dbReference type="RefSeq" id="WP_271089055.1">
    <property type="nucleotide sequence ID" value="NZ_JAPJZH010000004.1"/>
</dbReference>
<evidence type="ECO:0000259" key="6">
    <source>
        <dbReference type="Pfam" id="PF00082"/>
    </source>
</evidence>
<reference evidence="7" key="1">
    <citation type="submission" date="2022-11" db="EMBL/GenBank/DDBJ databases">
        <title>Hoeflea poritis sp. nov., isolated from scleractinian coral Porites lutea.</title>
        <authorList>
            <person name="Zhang G."/>
            <person name="Wei Q."/>
            <person name="Cai L."/>
        </authorList>
    </citation>
    <scope>NUCLEOTIDE SEQUENCE</scope>
    <source>
        <strain evidence="7">E7-10</strain>
    </source>
</reference>
<gene>
    <name evidence="7" type="ORF">OOZ53_08735</name>
</gene>
<dbReference type="Gene3D" id="3.40.50.200">
    <property type="entry name" value="Peptidase S8/S53 domain"/>
    <property type="match status" value="1"/>
</dbReference>
<feature type="active site" description="Charge relay system" evidence="5">
    <location>
        <position position="222"/>
    </location>
</feature>
<dbReference type="SUPFAM" id="SSF52743">
    <property type="entry name" value="Subtilisin-like"/>
    <property type="match status" value="1"/>
</dbReference>
<feature type="active site" description="Charge relay system" evidence="5">
    <location>
        <position position="378"/>
    </location>
</feature>
<sequence length="552" mass="59084">MMPIRTLNHLLVRPEVSRNPTAGETCRSALPADELGFVLQYAVKPDLSRARRELAAILDMLDFTLDPLFPRSADELAHFVVLRFPGVPAGRASDALFSIAYELRDKMDLISCEPCIGEHIMTVPEPPDGKSQGGAVAGSLCWVNGPAPADKKWALENTRVVSAWHLSPDQGKGIFIAQPDTGIARHDQIESESLRLDLAADVLEGGGDPTDPLDPELAGAGHGSGIASVAVGRNSDEMSGAAPGAHLVPIRCVHDVRIVNPAPIARAVNHARLSGCHIISLSLGGLGSEALRKAIAKAVEANLIVVAAAGNCIGLAVYPARYSDVIAVGGTNVNDRKWRGSCAGPTVDLAAPAEMVWRAKHDVNDGGRPFVAEGQGTSYSAALVSGIAALWLDRHGRDNLIAEAHRRGVPLQQLFRAAACHTARVPTGWNSSRMGAGIIDAEALLRQNPADIPIEQHDHEQETADHTDIQRLVFEVTRRKPADDRFDWSRYGAEIANLALRLAHVRAQWNGITRQDGGRRIAVSGALEQAVRRSGDPALEALMESFQGILNE</sequence>
<dbReference type="InterPro" id="IPR050131">
    <property type="entry name" value="Peptidase_S8_subtilisin-like"/>
</dbReference>
<dbReference type="PROSITE" id="PS51892">
    <property type="entry name" value="SUBTILASE"/>
    <property type="match status" value="1"/>
</dbReference>
<dbReference type="Proteomes" id="UP001148313">
    <property type="component" value="Unassembled WGS sequence"/>
</dbReference>
<accession>A0ABT4VL32</accession>
<comment type="caution">
    <text evidence="7">The sequence shown here is derived from an EMBL/GenBank/DDBJ whole genome shotgun (WGS) entry which is preliminary data.</text>
</comment>
<evidence type="ECO:0000313" key="7">
    <source>
        <dbReference type="EMBL" id="MDA4845432.1"/>
    </source>
</evidence>
<dbReference type="CDD" id="cd00306">
    <property type="entry name" value="Peptidases_S8_S53"/>
    <property type="match status" value="1"/>
</dbReference>
<evidence type="ECO:0000313" key="8">
    <source>
        <dbReference type="Proteomes" id="UP001148313"/>
    </source>
</evidence>
<dbReference type="PANTHER" id="PTHR43806:SF11">
    <property type="entry name" value="CEREVISIN-RELATED"/>
    <property type="match status" value="1"/>
</dbReference>
<dbReference type="InterPro" id="IPR015500">
    <property type="entry name" value="Peptidase_S8_subtilisin-rel"/>
</dbReference>
<dbReference type="PROSITE" id="PS00137">
    <property type="entry name" value="SUBTILASE_HIS"/>
    <property type="match status" value="1"/>
</dbReference>
<dbReference type="PRINTS" id="PR00723">
    <property type="entry name" value="SUBTILISIN"/>
</dbReference>
<evidence type="ECO:0000256" key="4">
    <source>
        <dbReference type="ARBA" id="ARBA00022825"/>
    </source>
</evidence>
<evidence type="ECO:0000256" key="5">
    <source>
        <dbReference type="PROSITE-ProRule" id="PRU01240"/>
    </source>
</evidence>